<dbReference type="InterPro" id="IPR038765">
    <property type="entry name" value="Papain-like_cys_pep_sf"/>
</dbReference>
<dbReference type="InterPro" id="IPR018337">
    <property type="entry name" value="Cell_wall/Cho-bd_repeat"/>
</dbReference>
<organism evidence="3 4">
    <name type="scientific">Blautia luti DSM 14534 = JCM 17040</name>
    <dbReference type="NCBI Taxonomy" id="649762"/>
    <lineage>
        <taxon>Bacteria</taxon>
        <taxon>Bacillati</taxon>
        <taxon>Bacillota</taxon>
        <taxon>Clostridia</taxon>
        <taxon>Lachnospirales</taxon>
        <taxon>Lachnospiraceae</taxon>
        <taxon>Blautia</taxon>
    </lineage>
</organism>
<feature type="signal peptide" evidence="2">
    <location>
        <begin position="1"/>
        <end position="28"/>
    </location>
</feature>
<evidence type="ECO:0000313" key="4">
    <source>
        <dbReference type="Proteomes" id="UP000437824"/>
    </source>
</evidence>
<dbReference type="SUPFAM" id="SSF69360">
    <property type="entry name" value="Cell wall binding repeat"/>
    <property type="match status" value="1"/>
</dbReference>
<dbReference type="SUPFAM" id="SSF54001">
    <property type="entry name" value="Cysteine proteinases"/>
    <property type="match status" value="1"/>
</dbReference>
<dbReference type="AlphaFoldDB" id="A0A844GGF1"/>
<accession>A0A844GGF1</accession>
<proteinExistence type="predicted"/>
<protein>
    <recommendedName>
        <fullName evidence="5">Cell wall-binding repeat protein</fullName>
    </recommendedName>
</protein>
<evidence type="ECO:0000256" key="2">
    <source>
        <dbReference type="SAM" id="SignalP"/>
    </source>
</evidence>
<evidence type="ECO:0000313" key="3">
    <source>
        <dbReference type="EMBL" id="MTD61156.1"/>
    </source>
</evidence>
<evidence type="ECO:0000256" key="1">
    <source>
        <dbReference type="ARBA" id="ARBA00022737"/>
    </source>
</evidence>
<dbReference type="Pfam" id="PF19127">
    <property type="entry name" value="Choline_bind_3"/>
    <property type="match status" value="1"/>
</dbReference>
<gene>
    <name evidence="3" type="ORF">GKZ57_07730</name>
</gene>
<keyword evidence="1" id="KW-0677">Repeat</keyword>
<dbReference type="Proteomes" id="UP000437824">
    <property type="component" value="Unassembled WGS sequence"/>
</dbReference>
<evidence type="ECO:0008006" key="5">
    <source>
        <dbReference type="Google" id="ProtNLM"/>
    </source>
</evidence>
<sequence>MGKRKSLSVILLLMAVCLVFLLPVNVQAASKLRSKFDHKASGNIYYYDKKGKTVKGLVKIRGKKYYFNEKGIQQNGWQKIKGNYYFFQIRNGSYAYMVTNRRVNNIYLDKNGKAKYNSEELRKLKIMVIANQVMRQVTRRNMSKPEKLWKCYLRAVNYNYGGGGNDYDFRYYYSNWDVSYAEDMFYRGAGDCFAFASAFAYLANAIGSFDAKVISSGGHGWAEIKGKVCDPNWAKVTEQTERYYRMDYGLSGVDGRPYYRGNRAYVITI</sequence>
<reference evidence="3 4" key="1">
    <citation type="submission" date="2019-11" db="EMBL/GenBank/DDBJ databases">
        <title>Draft genome sequence of Blautia luti DSM 14534T, isolated from human stool.</title>
        <authorList>
            <person name="Ortiz R."/>
            <person name="Melis-Arcos F."/>
            <person name="Covarrubias P."/>
            <person name="Cardenas J.P."/>
            <person name="Perez-Donoso J."/>
            <person name="Almonacid D."/>
        </authorList>
    </citation>
    <scope>NUCLEOTIDE SEQUENCE [LARGE SCALE GENOMIC DNA]</scope>
    <source>
        <strain evidence="3 4">DSM 14534</strain>
    </source>
</reference>
<dbReference type="Gene3D" id="2.10.270.10">
    <property type="entry name" value="Cholin Binding"/>
    <property type="match status" value="1"/>
</dbReference>
<keyword evidence="2" id="KW-0732">Signal</keyword>
<dbReference type="EMBL" id="WMBC01000005">
    <property type="protein sequence ID" value="MTD61156.1"/>
    <property type="molecule type" value="Genomic_DNA"/>
</dbReference>
<feature type="chain" id="PRO_5032277515" description="Cell wall-binding repeat protein" evidence="2">
    <location>
        <begin position="29"/>
        <end position="269"/>
    </location>
</feature>
<comment type="caution">
    <text evidence="3">The sequence shown here is derived from an EMBL/GenBank/DDBJ whole genome shotgun (WGS) entry which is preliminary data.</text>
</comment>
<name>A0A844GGF1_9FIRM</name>
<dbReference type="RefSeq" id="WP_118508309.1">
    <property type="nucleotide sequence ID" value="NZ_WMBC01000005.1"/>
</dbReference>